<name>A0A7M2T7D4_STRCW</name>
<dbReference type="InterPro" id="IPR010982">
    <property type="entry name" value="Lambda_DNA-bd_dom_sf"/>
</dbReference>
<dbReference type="InterPro" id="IPR000843">
    <property type="entry name" value="HTH_LacI"/>
</dbReference>
<dbReference type="KEGG" id="schf:IPT68_00870"/>
<gene>
    <name evidence="5" type="ORF">IPT68_00870</name>
</gene>
<dbReference type="PROSITE" id="PS50932">
    <property type="entry name" value="HTH_LACI_2"/>
    <property type="match status" value="1"/>
</dbReference>
<dbReference type="GO" id="GO:0000976">
    <property type="term" value="F:transcription cis-regulatory region binding"/>
    <property type="evidence" value="ECO:0007669"/>
    <property type="project" value="TreeGrafter"/>
</dbReference>
<dbReference type="InterPro" id="IPR046335">
    <property type="entry name" value="LacI/GalR-like_sensor"/>
</dbReference>
<dbReference type="InterPro" id="IPR028082">
    <property type="entry name" value="Peripla_BP_I"/>
</dbReference>
<feature type="domain" description="HTH lacI-type" evidence="4">
    <location>
        <begin position="69"/>
        <end position="123"/>
    </location>
</feature>
<evidence type="ECO:0000256" key="2">
    <source>
        <dbReference type="ARBA" id="ARBA00023125"/>
    </source>
</evidence>
<dbReference type="Gene3D" id="3.40.50.2300">
    <property type="match status" value="2"/>
</dbReference>
<proteinExistence type="predicted"/>
<dbReference type="PANTHER" id="PTHR30146">
    <property type="entry name" value="LACI-RELATED TRANSCRIPTIONAL REPRESSOR"/>
    <property type="match status" value="1"/>
</dbReference>
<evidence type="ECO:0000256" key="3">
    <source>
        <dbReference type="ARBA" id="ARBA00023163"/>
    </source>
</evidence>
<dbReference type="PANTHER" id="PTHR30146:SF109">
    <property type="entry name" value="HTH-TYPE TRANSCRIPTIONAL REGULATOR GALS"/>
    <property type="match status" value="1"/>
</dbReference>
<keyword evidence="1" id="KW-0805">Transcription regulation</keyword>
<dbReference type="Pfam" id="PF13377">
    <property type="entry name" value="Peripla_BP_3"/>
    <property type="match status" value="1"/>
</dbReference>
<dbReference type="SMART" id="SM00354">
    <property type="entry name" value="HTH_LACI"/>
    <property type="match status" value="1"/>
</dbReference>
<keyword evidence="3" id="KW-0804">Transcription</keyword>
<dbReference type="AlphaFoldDB" id="A0A7M2T7D4"/>
<evidence type="ECO:0000259" key="4">
    <source>
        <dbReference type="PROSITE" id="PS50932"/>
    </source>
</evidence>
<dbReference type="CDD" id="cd01392">
    <property type="entry name" value="HTH_LacI"/>
    <property type="match status" value="1"/>
</dbReference>
<organism evidence="5 6">
    <name type="scientific">Streptomyces chromofuscus</name>
    <dbReference type="NCBI Taxonomy" id="42881"/>
    <lineage>
        <taxon>Bacteria</taxon>
        <taxon>Bacillati</taxon>
        <taxon>Actinomycetota</taxon>
        <taxon>Actinomycetes</taxon>
        <taxon>Kitasatosporales</taxon>
        <taxon>Streptomycetaceae</taxon>
        <taxon>Streptomyces</taxon>
    </lineage>
</organism>
<dbReference type="PROSITE" id="PS00356">
    <property type="entry name" value="HTH_LACI_1"/>
    <property type="match status" value="1"/>
</dbReference>
<evidence type="ECO:0000313" key="6">
    <source>
        <dbReference type="Proteomes" id="UP000594008"/>
    </source>
</evidence>
<dbReference type="Proteomes" id="UP000594008">
    <property type="component" value="Chromosome"/>
</dbReference>
<dbReference type="Pfam" id="PF00356">
    <property type="entry name" value="LacI"/>
    <property type="match status" value="1"/>
</dbReference>
<dbReference type="SUPFAM" id="SSF53822">
    <property type="entry name" value="Periplasmic binding protein-like I"/>
    <property type="match status" value="1"/>
</dbReference>
<sequence>MATSKRDSRVTDRVDKAGLNDKIDRLGSDTENAARCPSPCAVHRSAETTQGVRVALDSGRGRPGSGGSARITDVAQAAGVSRQTVSNVLNAPQRVHPVTRQRVEQAIAELGYHPNRVARSLRASSPGMVGYRIQPVPTESVAAIHDRFLHALVEAGQAGNHHVLLFTAADTDAESDNCTALWRTGAVSGVVLYDIESDDQRPERLTAAGVPFVAFGRTAAGAEHYSWVDIDNADGTEAAVGHLVAAGHRRIGFLGWPEGTSVGDARARGWLAAMDRHDLLAESHRLDMRGQDTMSTGTRLMAELLDRPQPPSAVVAATDTLAVGALQTLRERGLRAGEDVAVMGFDDTAAAAALGLSSVRQPIEEVGRLIMAELLRITTSPSGLEPMHRLLKPELVIRATG</sequence>
<evidence type="ECO:0000313" key="5">
    <source>
        <dbReference type="EMBL" id="QOV44630.1"/>
    </source>
</evidence>
<protein>
    <submittedName>
        <fullName evidence="5">LacI family DNA-binding transcriptional regulator</fullName>
    </submittedName>
</protein>
<evidence type="ECO:0000256" key="1">
    <source>
        <dbReference type="ARBA" id="ARBA00023015"/>
    </source>
</evidence>
<dbReference type="EMBL" id="CP063374">
    <property type="protein sequence ID" value="QOV44630.1"/>
    <property type="molecule type" value="Genomic_DNA"/>
</dbReference>
<dbReference type="RefSeq" id="WP_189697633.1">
    <property type="nucleotide sequence ID" value="NZ_BMTA01000005.1"/>
</dbReference>
<dbReference type="GO" id="GO:0003700">
    <property type="term" value="F:DNA-binding transcription factor activity"/>
    <property type="evidence" value="ECO:0007669"/>
    <property type="project" value="TreeGrafter"/>
</dbReference>
<dbReference type="Gene3D" id="1.10.260.40">
    <property type="entry name" value="lambda repressor-like DNA-binding domains"/>
    <property type="match status" value="1"/>
</dbReference>
<keyword evidence="6" id="KW-1185">Reference proteome</keyword>
<accession>A0A7M2T7D4</accession>
<reference evidence="5 6" key="1">
    <citation type="submission" date="2020-10" db="EMBL/GenBank/DDBJ databases">
        <title>Streptomyces chromofuscus complate genome analysis.</title>
        <authorList>
            <person name="Anwar N."/>
        </authorList>
    </citation>
    <scope>NUCLEOTIDE SEQUENCE [LARGE SCALE GENOMIC DNA]</scope>
    <source>
        <strain evidence="5 6">DSM 40273</strain>
    </source>
</reference>
<dbReference type="SUPFAM" id="SSF47413">
    <property type="entry name" value="lambda repressor-like DNA-binding domains"/>
    <property type="match status" value="1"/>
</dbReference>
<keyword evidence="2 5" id="KW-0238">DNA-binding</keyword>